<keyword evidence="3" id="KW-1185">Reference proteome</keyword>
<dbReference type="SUPFAM" id="SSF111331">
    <property type="entry name" value="NAD kinase/diacylglycerol kinase-like"/>
    <property type="match status" value="1"/>
</dbReference>
<name>A0A8D2JFC5_VARKO</name>
<dbReference type="Gene3D" id="2.60.200.40">
    <property type="match status" value="2"/>
</dbReference>
<dbReference type="Proteomes" id="UP000694545">
    <property type="component" value="Unplaced"/>
</dbReference>
<dbReference type="Pfam" id="PF19280">
    <property type="entry name" value="CERK_C"/>
    <property type="match status" value="1"/>
</dbReference>
<dbReference type="PANTHER" id="PTHR12358:SF95">
    <property type="entry name" value="CERAMIDE KINASE"/>
    <property type="match status" value="1"/>
</dbReference>
<accession>A0A8D2JFC5</accession>
<dbReference type="GO" id="GO:0001729">
    <property type="term" value="F:ceramide kinase activity"/>
    <property type="evidence" value="ECO:0007669"/>
    <property type="project" value="TreeGrafter"/>
</dbReference>
<evidence type="ECO:0000313" key="2">
    <source>
        <dbReference type="Ensembl" id="ENSVKKP00000008921.1"/>
    </source>
</evidence>
<organism evidence="2 3">
    <name type="scientific">Varanus komodoensis</name>
    <name type="common">Komodo dragon</name>
    <dbReference type="NCBI Taxonomy" id="61221"/>
    <lineage>
        <taxon>Eukaryota</taxon>
        <taxon>Metazoa</taxon>
        <taxon>Chordata</taxon>
        <taxon>Craniata</taxon>
        <taxon>Vertebrata</taxon>
        <taxon>Euteleostomi</taxon>
        <taxon>Lepidosauria</taxon>
        <taxon>Squamata</taxon>
        <taxon>Bifurcata</taxon>
        <taxon>Unidentata</taxon>
        <taxon>Episquamata</taxon>
        <taxon>Toxicofera</taxon>
        <taxon>Anguimorpha</taxon>
        <taxon>Paleoanguimorpha</taxon>
        <taxon>Varanoidea</taxon>
        <taxon>Varanidae</taxon>
        <taxon>Varanus</taxon>
    </lineage>
</organism>
<evidence type="ECO:0000259" key="1">
    <source>
        <dbReference type="Pfam" id="PF19280"/>
    </source>
</evidence>
<dbReference type="InterPro" id="IPR016064">
    <property type="entry name" value="NAD/diacylglycerol_kinase_sf"/>
</dbReference>
<reference evidence="2" key="1">
    <citation type="submission" date="2025-08" db="UniProtKB">
        <authorList>
            <consortium name="Ensembl"/>
        </authorList>
    </citation>
    <scope>IDENTIFICATION</scope>
</reference>
<dbReference type="GO" id="GO:0016020">
    <property type="term" value="C:membrane"/>
    <property type="evidence" value="ECO:0007669"/>
    <property type="project" value="GOC"/>
</dbReference>
<dbReference type="Ensembl" id="ENSVKKT00000009149.1">
    <property type="protein sequence ID" value="ENSVKKP00000008921.1"/>
    <property type="gene ID" value="ENSVKKG00000006324.1"/>
</dbReference>
<feature type="domain" description="Ceramide kinase C-terminal" evidence="1">
    <location>
        <begin position="105"/>
        <end position="185"/>
    </location>
</feature>
<dbReference type="AlphaFoldDB" id="A0A8D2JFC5"/>
<dbReference type="InterPro" id="IPR050187">
    <property type="entry name" value="Lipid_Phosphate_FormReg"/>
</dbReference>
<sequence>MARGSGWECQVCLGRQAMLSSFSPLGSTDCICFATVGTNDPVTSALHIIIGDSQPMDVCSIWHNGKLLRYSVSLVGYGFYGDVVSASEKHRWMGPMRYTYAEKLSKSEKQAGGEWQQVQGRFLAVNLTCMSSACPKSPEGLSPCAHLADGTADLILVHECSVLSFLKHLTRHTNCSDQVWEAFLEQVPPPHSSHLSLLGAKRPL</sequence>
<proteinExistence type="predicted"/>
<protein>
    <recommendedName>
        <fullName evidence="1">Ceramide kinase C-terminal domain-containing protein</fullName>
    </recommendedName>
</protein>
<dbReference type="GO" id="GO:0006672">
    <property type="term" value="P:ceramide metabolic process"/>
    <property type="evidence" value="ECO:0007669"/>
    <property type="project" value="TreeGrafter"/>
</dbReference>
<evidence type="ECO:0000313" key="3">
    <source>
        <dbReference type="Proteomes" id="UP000694545"/>
    </source>
</evidence>
<dbReference type="InterPro" id="IPR045363">
    <property type="entry name" value="CERK_C"/>
</dbReference>
<reference evidence="2" key="2">
    <citation type="submission" date="2025-09" db="UniProtKB">
        <authorList>
            <consortium name="Ensembl"/>
        </authorList>
    </citation>
    <scope>IDENTIFICATION</scope>
</reference>
<dbReference type="PANTHER" id="PTHR12358">
    <property type="entry name" value="SPHINGOSINE KINASE"/>
    <property type="match status" value="1"/>
</dbReference>